<comment type="similarity">
    <text evidence="1">Belongs to the RNA polymerase beta chain family.</text>
</comment>
<dbReference type="SUPFAM" id="SSF64484">
    <property type="entry name" value="beta and beta-prime subunits of DNA dependent RNA-polymerase"/>
    <property type="match status" value="2"/>
</dbReference>
<proteinExistence type="inferred from homology"/>
<dbReference type="GO" id="GO:0003677">
    <property type="term" value="F:DNA binding"/>
    <property type="evidence" value="ECO:0007669"/>
    <property type="project" value="InterPro"/>
</dbReference>
<keyword evidence="6" id="KW-0479">Metal-binding</keyword>
<evidence type="ECO:0000259" key="14">
    <source>
        <dbReference type="Pfam" id="PF04565"/>
    </source>
</evidence>
<feature type="domain" description="RNA polymerase beta subunit protrusion" evidence="13">
    <location>
        <begin position="268"/>
        <end position="547"/>
    </location>
</feature>
<dbReference type="Pfam" id="PF04565">
    <property type="entry name" value="RNA_pol_Rpb2_3"/>
    <property type="match status" value="1"/>
</dbReference>
<evidence type="ECO:0000256" key="9">
    <source>
        <dbReference type="SAM" id="MobiDB-lite"/>
    </source>
</evidence>
<dbReference type="InterPro" id="IPR007120">
    <property type="entry name" value="DNA-dir_RNAP_su2_dom"/>
</dbReference>
<feature type="domain" description="RNA polymerase Rpb2" evidence="14">
    <location>
        <begin position="595"/>
        <end position="657"/>
    </location>
</feature>
<feature type="domain" description="RNA polymerase beta subunit protrusion" evidence="13">
    <location>
        <begin position="26"/>
        <end position="120"/>
    </location>
</feature>
<dbReference type="Pfam" id="PF04566">
    <property type="entry name" value="RNA_pol_Rpb2_4"/>
    <property type="match status" value="1"/>
</dbReference>
<dbReference type="Gene3D" id="3.90.1100.10">
    <property type="match status" value="2"/>
</dbReference>
<keyword evidence="5" id="KW-0548">Nucleotidyltransferase</keyword>
<feature type="compositionally biased region" description="Low complexity" evidence="9">
    <location>
        <begin position="1680"/>
        <end position="1693"/>
    </location>
</feature>
<dbReference type="Pfam" id="PF00562">
    <property type="entry name" value="RNA_pol_Rpb2_6"/>
    <property type="match status" value="1"/>
</dbReference>
<dbReference type="Gene3D" id="3.90.1800.10">
    <property type="entry name" value="RNA polymerase alpha subunit dimerisation domain"/>
    <property type="match status" value="1"/>
</dbReference>
<dbReference type="InterPro" id="IPR007646">
    <property type="entry name" value="RNA_pol_Rpb2_4"/>
</dbReference>
<sequence length="1711" mass="193161">MTDRDINDELVWKIINSHFNENPQSLVAHHIESYNDFYANGIQQIFKEKNPVRISSKYDETINDYRYQCLLYFGGKDGSRIYYGKPVIHDRDNAHYMIPNEARMRNMNYSMTIHYDIEVEYVRLLEPGEEPILVGVDELLHKTGGDGLELVPDYTDLTASHKLRESSGKLKKEGLTGGELQESLDKMAENSESDSDDEPVQIGGGPKKTTGATKATGAAPKGSKRPKSTKTQPKEKSATELPFILTAADAAKLREVNARSIVQPNKQIHSTILEKIYLGKFPIMVQSEYCILNGLNRDVRFSMGECRNDLGGYFIINGKEKTIVPQEKFADNMLYIKDVNGDDFLYSAEIRSVSENSAKPIRTFSVKMVAPDTKHSNRNLVVNIPNVRKPVPLFIVFRALGIISDKDIITMCLLDLEKYENMVDLFIPSVHDAGGVLSQQTALMYIASLTKINTVTYVLEILADYFLPHIGEVAYIQKAYYLGYIVFRLLNVSIGVEVPTDRDSFRYKRVELAGSLLHDLFKEYYSIQQRSIHLEFEKKLYYNKELYETRLDALIQDNYREIMKERILETGFKKAFKGNWGAQSHTKRIGIVQDLNRLSFYTYISHLRKTNLPLPSGVKLVGPRVLHSSHWGFIDPIDTPDGGNIGLHKQLAITTYISRGMSREPMIQWMRENASMRLVEDCGPQLLSQMTKIIINGYWAGAVGEPIETVKKIRLFRRNALLPIHVSATFDIKQNTIFIYTDMGRLCRPVFYKDENTEKMSYENKAIISKIKKGEFSWQDLISGFNEKKIANFNPNIPKIYELHELYEDIAVETNPAKLERFLTEKAIIDYIDPSESEDVLIAVSPDDVLPIHTHSEIHESLIFGVMCNQIIFPENNPPVRNSFSTGQSKQAVSMYHTNFPVRMDKTAVLLNSGQIPLVKSRFMEHINHEENTYGENAIVAVMCYTGYNVEDAILINEGALKRGLFRTTYYTTYEAHEETTKTAEFISEKKFSNIEGIENIVGKKPGYDYSKLDAYGIIRENTPVDDKTVLIGLSSNNPQKTNVRIDSSKTPKKGQIGIVDKTFITEGEEGERIAKVRIREERIPFLGDKMASRAGQKGTIGMVIPECDMPFTKEGIRPDLIINPHAIPTRMTIGQLVECIIGKASTYYGAFSDCTAFVNKGSKIEIYEQILAKAGFHSQGNEVLYNGMTGDQIETSVFIGPTYYMRLKHMVKDKVNFRARGPNTALTHQPVSGRANDGGLRIGEMERDAVISHGISNFLQESMMERGDKYHIAVCNQSGMIAIYNQEKNLFMSPAIDGPLQFTSAADGNSLFLTDITRFGRSFSIVSIPYTFKLLMQELQTINLQLRIITEDNIDQLENMSYSKNISKLLMNPAANESNVSEIIRQEINKRNREKTGNVSNYLESISPIIPVKDSSDNTQSPKYPDVSPAYEPTSAEMETLMLNATSPAYVPTSPAYEDREQTADEKMKADMKIWEEWRKYWDPETQSMTHRYDEATKTWIKNQLFEEIWDLKGGSSRPDFKVGEPVYLRGGEGEPNTIWAIKHIGDKFITVENPNPNYSGGDDTIQVVGRHELIRPHEINMANDREGLSFDKPMFNQMGGRERIPSHSNGTNNDGKIVFAPQIVVTTGNDNTTTIPTPSSNTSDMSQDEQGPEAITGEPSVIRNISMASPEPVKMDSALEPAPKPSSESSFSGGGLLDFAKGFFIKKMA</sequence>
<feature type="domain" description="RNA polymerase Rpb2" evidence="15">
    <location>
        <begin position="693"/>
        <end position="752"/>
    </location>
</feature>
<dbReference type="InterPro" id="IPR015712">
    <property type="entry name" value="DNA-dir_RNA_pol_su2"/>
</dbReference>
<feature type="compositionally biased region" description="Low complexity" evidence="9">
    <location>
        <begin position="207"/>
        <end position="221"/>
    </location>
</feature>
<reference evidence="16" key="1">
    <citation type="journal article" date="2020" name="Nature">
        <title>Giant virus diversity and host interactions through global metagenomics.</title>
        <authorList>
            <person name="Schulz F."/>
            <person name="Roux S."/>
            <person name="Paez-Espino D."/>
            <person name="Jungbluth S."/>
            <person name="Walsh D.A."/>
            <person name="Denef V.J."/>
            <person name="McMahon K.D."/>
            <person name="Konstantinidis K.T."/>
            <person name="Eloe-Fadrosh E.A."/>
            <person name="Kyrpides N.C."/>
            <person name="Woyke T."/>
        </authorList>
    </citation>
    <scope>NUCLEOTIDE SEQUENCE</scope>
    <source>
        <strain evidence="16">GVMAG-M-3300023184-105</strain>
    </source>
</reference>
<dbReference type="Gene3D" id="2.40.270.10">
    <property type="entry name" value="DNA-directed RNA polymerase, subunit 2, domain 6"/>
    <property type="match status" value="1"/>
</dbReference>
<dbReference type="PROSITE" id="PS01166">
    <property type="entry name" value="RNA_POL_BETA"/>
    <property type="match status" value="1"/>
</dbReference>
<dbReference type="Pfam" id="PF04561">
    <property type="entry name" value="RNA_pol_Rpb2_2"/>
    <property type="match status" value="1"/>
</dbReference>
<dbReference type="InterPro" id="IPR007121">
    <property type="entry name" value="RNA_pol_bsu_CS"/>
</dbReference>
<dbReference type="Gene3D" id="3.90.1110.10">
    <property type="entry name" value="RNA polymerase Rpb2, domain 2"/>
    <property type="match status" value="1"/>
</dbReference>
<evidence type="ECO:0000256" key="2">
    <source>
        <dbReference type="ARBA" id="ARBA00012418"/>
    </source>
</evidence>
<evidence type="ECO:0000256" key="5">
    <source>
        <dbReference type="ARBA" id="ARBA00022695"/>
    </source>
</evidence>
<evidence type="ECO:0000259" key="11">
    <source>
        <dbReference type="Pfam" id="PF04560"/>
    </source>
</evidence>
<dbReference type="GO" id="GO:0032549">
    <property type="term" value="F:ribonucleoside binding"/>
    <property type="evidence" value="ECO:0007669"/>
    <property type="project" value="InterPro"/>
</dbReference>
<dbReference type="GO" id="GO:0046872">
    <property type="term" value="F:metal ion binding"/>
    <property type="evidence" value="ECO:0007669"/>
    <property type="project" value="UniProtKB-KW"/>
</dbReference>
<dbReference type="InterPro" id="IPR037033">
    <property type="entry name" value="DNA-dir_RNAP_su2_hyb_sf"/>
</dbReference>
<evidence type="ECO:0000256" key="3">
    <source>
        <dbReference type="ARBA" id="ARBA00022478"/>
    </source>
</evidence>
<evidence type="ECO:0000259" key="10">
    <source>
        <dbReference type="Pfam" id="PF00562"/>
    </source>
</evidence>
<evidence type="ECO:0000259" key="12">
    <source>
        <dbReference type="Pfam" id="PF04561"/>
    </source>
</evidence>
<organism evidence="16">
    <name type="scientific">viral metagenome</name>
    <dbReference type="NCBI Taxonomy" id="1070528"/>
    <lineage>
        <taxon>unclassified sequences</taxon>
        <taxon>metagenomes</taxon>
        <taxon>organismal metagenomes</taxon>
    </lineage>
</organism>
<dbReference type="EMBL" id="MN739958">
    <property type="protein sequence ID" value="QHT80025.1"/>
    <property type="molecule type" value="Genomic_DNA"/>
</dbReference>
<feature type="domain" description="DNA-directed RNA polymerase subunit 2 hybrid-binding" evidence="10">
    <location>
        <begin position="868"/>
        <end position="1236"/>
    </location>
</feature>
<accession>A0A6C0HIP2</accession>
<dbReference type="Pfam" id="PF04560">
    <property type="entry name" value="RNA_pol_Rpb2_7"/>
    <property type="match status" value="1"/>
</dbReference>
<feature type="compositionally biased region" description="Low complexity" evidence="9">
    <location>
        <begin position="1630"/>
        <end position="1646"/>
    </location>
</feature>
<dbReference type="InterPro" id="IPR007645">
    <property type="entry name" value="RNA_pol_Rpb2_3"/>
</dbReference>
<keyword evidence="8" id="KW-0804">Transcription</keyword>
<evidence type="ECO:0000256" key="7">
    <source>
        <dbReference type="ARBA" id="ARBA00022833"/>
    </source>
</evidence>
<dbReference type="InterPro" id="IPR007641">
    <property type="entry name" value="RNA_pol_Rpb2_7"/>
</dbReference>
<dbReference type="GO" id="GO:0006351">
    <property type="term" value="P:DNA-templated transcription"/>
    <property type="evidence" value="ECO:0007669"/>
    <property type="project" value="InterPro"/>
</dbReference>
<feature type="domain" description="RNA polymerase Rpb2" evidence="12">
    <location>
        <begin position="374"/>
        <end position="511"/>
    </location>
</feature>
<dbReference type="InterPro" id="IPR037034">
    <property type="entry name" value="RNA_pol_Rpb2_2_sf"/>
</dbReference>
<feature type="domain" description="RNA polymerase Rpb2" evidence="11">
    <location>
        <begin position="1239"/>
        <end position="1351"/>
    </location>
</feature>
<keyword evidence="4" id="KW-0808">Transferase</keyword>
<protein>
    <recommendedName>
        <fullName evidence="2">DNA-directed RNA polymerase</fullName>
        <ecNumber evidence="2">2.7.7.6</ecNumber>
    </recommendedName>
</protein>
<evidence type="ECO:0000313" key="16">
    <source>
        <dbReference type="EMBL" id="QHT80025.1"/>
    </source>
</evidence>
<dbReference type="InterPro" id="IPR014724">
    <property type="entry name" value="RNA_pol_RPB2_OB-fold"/>
</dbReference>
<dbReference type="EC" id="2.7.7.6" evidence="2"/>
<evidence type="ECO:0000256" key="4">
    <source>
        <dbReference type="ARBA" id="ARBA00022679"/>
    </source>
</evidence>
<feature type="region of interest" description="Disordered" evidence="9">
    <location>
        <begin position="186"/>
        <end position="239"/>
    </location>
</feature>
<evidence type="ECO:0000256" key="8">
    <source>
        <dbReference type="ARBA" id="ARBA00023163"/>
    </source>
</evidence>
<keyword evidence="7" id="KW-0862">Zinc</keyword>
<keyword evidence="3" id="KW-0240">DNA-directed RNA polymerase</keyword>
<feature type="region of interest" description="Disordered" evidence="9">
    <location>
        <begin position="1630"/>
        <end position="1697"/>
    </location>
</feature>
<evidence type="ECO:0000259" key="15">
    <source>
        <dbReference type="Pfam" id="PF04566"/>
    </source>
</evidence>
<dbReference type="CDD" id="cd00653">
    <property type="entry name" value="RNA_pol_B_RPB2"/>
    <property type="match status" value="1"/>
</dbReference>
<dbReference type="Gene3D" id="2.40.50.150">
    <property type="match status" value="1"/>
</dbReference>
<evidence type="ECO:0000256" key="6">
    <source>
        <dbReference type="ARBA" id="ARBA00022723"/>
    </source>
</evidence>
<evidence type="ECO:0000259" key="13">
    <source>
        <dbReference type="Pfam" id="PF04563"/>
    </source>
</evidence>
<dbReference type="Pfam" id="PF04563">
    <property type="entry name" value="RNA_pol_Rpb2_1"/>
    <property type="match status" value="2"/>
</dbReference>
<dbReference type="GO" id="GO:0000428">
    <property type="term" value="C:DNA-directed RNA polymerase complex"/>
    <property type="evidence" value="ECO:0007669"/>
    <property type="project" value="UniProtKB-KW"/>
</dbReference>
<dbReference type="InterPro" id="IPR007642">
    <property type="entry name" value="RNA_pol_Rpb2_2"/>
</dbReference>
<dbReference type="PANTHER" id="PTHR20856">
    <property type="entry name" value="DNA-DIRECTED RNA POLYMERASE I SUBUNIT 2"/>
    <property type="match status" value="1"/>
</dbReference>
<evidence type="ECO:0000256" key="1">
    <source>
        <dbReference type="ARBA" id="ARBA00006835"/>
    </source>
</evidence>
<name>A0A6C0HIP2_9ZZZZ</name>
<dbReference type="InterPro" id="IPR007644">
    <property type="entry name" value="RNA_pol_bsu_protrusion"/>
</dbReference>
<dbReference type="GO" id="GO:0003899">
    <property type="term" value="F:DNA-directed RNA polymerase activity"/>
    <property type="evidence" value="ECO:0007669"/>
    <property type="project" value="UniProtKB-EC"/>
</dbReference>